<dbReference type="Gene3D" id="3.40.50.2300">
    <property type="match status" value="1"/>
</dbReference>
<dbReference type="PANTHER" id="PTHR44591:SF23">
    <property type="entry name" value="CHEY SUBFAMILY"/>
    <property type="match status" value="1"/>
</dbReference>
<dbReference type="InterPro" id="IPR001789">
    <property type="entry name" value="Sig_transdc_resp-reg_receiver"/>
</dbReference>
<dbReference type="EMBL" id="FOCF01000009">
    <property type="protein sequence ID" value="SEN61526.1"/>
    <property type="molecule type" value="Genomic_DNA"/>
</dbReference>
<dbReference type="InterPro" id="IPR050595">
    <property type="entry name" value="Bact_response_regulator"/>
</dbReference>
<dbReference type="RefSeq" id="WP_170842012.1">
    <property type="nucleotide sequence ID" value="NZ_FOCF01000009.1"/>
</dbReference>
<feature type="domain" description="Response regulatory" evidence="3">
    <location>
        <begin position="4"/>
        <end position="120"/>
    </location>
</feature>
<dbReference type="Proteomes" id="UP000199206">
    <property type="component" value="Unassembled WGS sequence"/>
</dbReference>
<keyword evidence="1 2" id="KW-0597">Phosphoprotein</keyword>
<dbReference type="InterPro" id="IPR011006">
    <property type="entry name" value="CheY-like_superfamily"/>
</dbReference>
<dbReference type="STRING" id="1166340.SAMN05192583_3156"/>
<organism evidence="4 5">
    <name type="scientific">Sphingomonas gellani</name>
    <dbReference type="NCBI Taxonomy" id="1166340"/>
    <lineage>
        <taxon>Bacteria</taxon>
        <taxon>Pseudomonadati</taxon>
        <taxon>Pseudomonadota</taxon>
        <taxon>Alphaproteobacteria</taxon>
        <taxon>Sphingomonadales</taxon>
        <taxon>Sphingomonadaceae</taxon>
        <taxon>Sphingomonas</taxon>
    </lineage>
</organism>
<dbReference type="Pfam" id="PF00072">
    <property type="entry name" value="Response_reg"/>
    <property type="match status" value="1"/>
</dbReference>
<dbReference type="SMART" id="SM00448">
    <property type="entry name" value="REC"/>
    <property type="match status" value="1"/>
</dbReference>
<name>A0A1H8I045_9SPHN</name>
<dbReference type="SUPFAM" id="SSF52172">
    <property type="entry name" value="CheY-like"/>
    <property type="match status" value="1"/>
</dbReference>
<accession>A0A1H8I045</accession>
<dbReference type="PROSITE" id="PS50110">
    <property type="entry name" value="RESPONSE_REGULATORY"/>
    <property type="match status" value="1"/>
</dbReference>
<evidence type="ECO:0000313" key="5">
    <source>
        <dbReference type="Proteomes" id="UP000199206"/>
    </source>
</evidence>
<evidence type="ECO:0000259" key="3">
    <source>
        <dbReference type="PROSITE" id="PS50110"/>
    </source>
</evidence>
<dbReference type="AlphaFoldDB" id="A0A1H8I045"/>
<dbReference type="GO" id="GO:0000160">
    <property type="term" value="P:phosphorelay signal transduction system"/>
    <property type="evidence" value="ECO:0007669"/>
    <property type="project" value="InterPro"/>
</dbReference>
<sequence>MLGSILIIEDHPVHAKLFGDMLRVHGHTSMVAATGSTGLILAQEMEPAVIVVDIKLPDVDGREVIARLRADPATRHIPVLAISAMADNGLQDDCTLAGADRFVSKPISLHAFTGAVTQLRDAPRWR</sequence>
<evidence type="ECO:0000256" key="2">
    <source>
        <dbReference type="PROSITE-ProRule" id="PRU00169"/>
    </source>
</evidence>
<gene>
    <name evidence="4" type="ORF">SAMN05192583_3156</name>
</gene>
<dbReference type="PANTHER" id="PTHR44591">
    <property type="entry name" value="STRESS RESPONSE REGULATOR PROTEIN 1"/>
    <property type="match status" value="1"/>
</dbReference>
<feature type="modified residue" description="4-aspartylphosphate" evidence="2">
    <location>
        <position position="53"/>
    </location>
</feature>
<reference evidence="5" key="1">
    <citation type="submission" date="2016-10" db="EMBL/GenBank/DDBJ databases">
        <authorList>
            <person name="Varghese N."/>
            <person name="Submissions S."/>
        </authorList>
    </citation>
    <scope>NUCLEOTIDE SEQUENCE [LARGE SCALE GENOMIC DNA]</scope>
    <source>
        <strain evidence="5">S6-262</strain>
    </source>
</reference>
<protein>
    <submittedName>
        <fullName evidence="4">Two-component system, cell cycle response regulator DivK</fullName>
    </submittedName>
</protein>
<evidence type="ECO:0000256" key="1">
    <source>
        <dbReference type="ARBA" id="ARBA00022553"/>
    </source>
</evidence>
<proteinExistence type="predicted"/>
<evidence type="ECO:0000313" key="4">
    <source>
        <dbReference type="EMBL" id="SEN61526.1"/>
    </source>
</evidence>
<keyword evidence="5" id="KW-1185">Reference proteome</keyword>